<organism evidence="1 2">
    <name type="scientific">Dipteronia dyeriana</name>
    <dbReference type="NCBI Taxonomy" id="168575"/>
    <lineage>
        <taxon>Eukaryota</taxon>
        <taxon>Viridiplantae</taxon>
        <taxon>Streptophyta</taxon>
        <taxon>Embryophyta</taxon>
        <taxon>Tracheophyta</taxon>
        <taxon>Spermatophyta</taxon>
        <taxon>Magnoliopsida</taxon>
        <taxon>eudicotyledons</taxon>
        <taxon>Gunneridae</taxon>
        <taxon>Pentapetalae</taxon>
        <taxon>rosids</taxon>
        <taxon>malvids</taxon>
        <taxon>Sapindales</taxon>
        <taxon>Sapindaceae</taxon>
        <taxon>Hippocastanoideae</taxon>
        <taxon>Acereae</taxon>
        <taxon>Dipteronia</taxon>
    </lineage>
</organism>
<accession>A0AAD9XMJ3</accession>
<name>A0AAD9XMJ3_9ROSI</name>
<evidence type="ECO:0000313" key="1">
    <source>
        <dbReference type="EMBL" id="KAK2662175.1"/>
    </source>
</evidence>
<keyword evidence="2" id="KW-1185">Reference proteome</keyword>
<dbReference type="PANTHER" id="PTHR48449">
    <property type="entry name" value="DUF1985 DOMAIN-CONTAINING PROTEIN"/>
    <property type="match status" value="1"/>
</dbReference>
<evidence type="ECO:0000313" key="2">
    <source>
        <dbReference type="Proteomes" id="UP001280121"/>
    </source>
</evidence>
<dbReference type="PANTHER" id="PTHR48449:SF1">
    <property type="entry name" value="DUF1985 DOMAIN-CONTAINING PROTEIN"/>
    <property type="match status" value="1"/>
</dbReference>
<protein>
    <submittedName>
        <fullName evidence="1">Uncharacterized protein</fullName>
    </submittedName>
</protein>
<gene>
    <name evidence="1" type="ORF">Ddye_000749</name>
</gene>
<dbReference type="AlphaFoldDB" id="A0AAD9XMJ3"/>
<comment type="caution">
    <text evidence="1">The sequence shown here is derived from an EMBL/GenBank/DDBJ whole genome shotgun (WGS) entry which is preliminary data.</text>
</comment>
<sequence length="201" mass="23238">MTNRLKDLLKTLEEEWFEGKLTCHDHFDAIGVIDDALNQVPTKIAVEDSLRFMASCFGHFMTMHRHMKFSSGVIRRLPLQEVHHSRLSDEMHFMLGNQEVRCSKVEFYLIIGLRFREVPNTSRYDSVVNGIHERCFAGRDEILLGELKDVLSLDQFQQAYDTMGDTGGRGGYDLGCQDMLLETPDHEEKLERSVRVVWSVE</sequence>
<dbReference type="Proteomes" id="UP001280121">
    <property type="component" value="Unassembled WGS sequence"/>
</dbReference>
<proteinExistence type="predicted"/>
<dbReference type="EMBL" id="JANJYI010000001">
    <property type="protein sequence ID" value="KAK2662175.1"/>
    <property type="molecule type" value="Genomic_DNA"/>
</dbReference>
<reference evidence="1" key="1">
    <citation type="journal article" date="2023" name="Plant J.">
        <title>Genome sequences and population genomics provide insights into the demographic history, inbreeding, and mutation load of two 'living fossil' tree species of Dipteronia.</title>
        <authorList>
            <person name="Feng Y."/>
            <person name="Comes H.P."/>
            <person name="Chen J."/>
            <person name="Zhu S."/>
            <person name="Lu R."/>
            <person name="Zhang X."/>
            <person name="Li P."/>
            <person name="Qiu J."/>
            <person name="Olsen K.M."/>
            <person name="Qiu Y."/>
        </authorList>
    </citation>
    <scope>NUCLEOTIDE SEQUENCE</scope>
    <source>
        <strain evidence="1">KIB01</strain>
    </source>
</reference>